<keyword evidence="2" id="KW-0238">DNA-binding</keyword>
<reference evidence="6 7" key="1">
    <citation type="journal article" date="2021" name="Sci. Rep.">
        <title>The distribution of antibiotic resistance genes in chicken gut microbiota commensals.</title>
        <authorList>
            <person name="Juricova H."/>
            <person name="Matiasovicova J."/>
            <person name="Kubasova T."/>
            <person name="Cejkova D."/>
            <person name="Rychlik I."/>
        </authorList>
    </citation>
    <scope>NUCLEOTIDE SEQUENCE [LARGE SCALE GENOMIC DNA]</scope>
    <source>
        <strain evidence="6 7">An431b</strain>
    </source>
</reference>
<dbReference type="Proteomes" id="UP000729290">
    <property type="component" value="Unassembled WGS sequence"/>
</dbReference>
<dbReference type="InterPro" id="IPR014710">
    <property type="entry name" value="RmlC-like_jellyroll"/>
</dbReference>
<keyword evidence="7" id="KW-1185">Reference proteome</keyword>
<evidence type="ECO:0000259" key="5">
    <source>
        <dbReference type="PROSITE" id="PS51063"/>
    </source>
</evidence>
<dbReference type="Pfam" id="PF00027">
    <property type="entry name" value="cNMP_binding"/>
    <property type="match status" value="1"/>
</dbReference>
<sequence>MERMERIGTYPLFQNIKAEGLEEMLQCVHVRYRSFPKDSFLALAEEEIHYVGVICKGSVRMVREDDWGNQILLVHMGEGELFGETFVCSASFASKVSFVTAEETEILFLDYDRVMHTCSLTCRHHHRLIENMLRCIAEKNIQLMEKIEVISQRSLRDKLMTYLSLESQRQGRSVFSVPLSRVEMAEYLCADRSAVSRELASMQADGLISFEKNIFCILGKENGNRDRKRR</sequence>
<dbReference type="InterPro" id="IPR000595">
    <property type="entry name" value="cNMP-bd_dom"/>
</dbReference>
<gene>
    <name evidence="6" type="ORF">H9X83_02385</name>
</gene>
<dbReference type="EMBL" id="JACSNV010000002">
    <property type="protein sequence ID" value="MBM6877008.1"/>
    <property type="molecule type" value="Genomic_DNA"/>
</dbReference>
<evidence type="ECO:0000259" key="4">
    <source>
        <dbReference type="PROSITE" id="PS50042"/>
    </source>
</evidence>
<dbReference type="InterPro" id="IPR018490">
    <property type="entry name" value="cNMP-bd_dom_sf"/>
</dbReference>
<feature type="domain" description="HTH crp-type" evidence="5">
    <location>
        <begin position="153"/>
        <end position="221"/>
    </location>
</feature>
<accession>A0ABS2G8B7</accession>
<comment type="caution">
    <text evidence="6">The sequence shown here is derived from an EMBL/GenBank/DDBJ whole genome shotgun (WGS) entry which is preliminary data.</text>
</comment>
<dbReference type="InterPro" id="IPR012318">
    <property type="entry name" value="HTH_CRP"/>
</dbReference>
<proteinExistence type="predicted"/>
<dbReference type="CDD" id="cd00038">
    <property type="entry name" value="CAP_ED"/>
    <property type="match status" value="1"/>
</dbReference>
<keyword evidence="1" id="KW-0805">Transcription regulation</keyword>
<organism evidence="6 7">
    <name type="scientific">Anaerotignum lactatifermentans</name>
    <dbReference type="NCBI Taxonomy" id="160404"/>
    <lineage>
        <taxon>Bacteria</taxon>
        <taxon>Bacillati</taxon>
        <taxon>Bacillota</taxon>
        <taxon>Clostridia</taxon>
        <taxon>Lachnospirales</taxon>
        <taxon>Anaerotignaceae</taxon>
        <taxon>Anaerotignum</taxon>
    </lineage>
</organism>
<evidence type="ECO:0000256" key="2">
    <source>
        <dbReference type="ARBA" id="ARBA00023125"/>
    </source>
</evidence>
<dbReference type="SUPFAM" id="SSF51206">
    <property type="entry name" value="cAMP-binding domain-like"/>
    <property type="match status" value="1"/>
</dbReference>
<dbReference type="SMART" id="SM00100">
    <property type="entry name" value="cNMP"/>
    <property type="match status" value="1"/>
</dbReference>
<evidence type="ECO:0000256" key="1">
    <source>
        <dbReference type="ARBA" id="ARBA00023015"/>
    </source>
</evidence>
<feature type="domain" description="Cyclic nucleotide-binding" evidence="4">
    <location>
        <begin position="12"/>
        <end position="135"/>
    </location>
</feature>
<dbReference type="InterPro" id="IPR036390">
    <property type="entry name" value="WH_DNA-bd_sf"/>
</dbReference>
<evidence type="ECO:0000256" key="3">
    <source>
        <dbReference type="ARBA" id="ARBA00023163"/>
    </source>
</evidence>
<protein>
    <submittedName>
        <fullName evidence="6">Crp/Fnr family transcriptional regulator</fullName>
    </submittedName>
</protein>
<keyword evidence="3" id="KW-0804">Transcription</keyword>
<dbReference type="PROSITE" id="PS51063">
    <property type="entry name" value="HTH_CRP_2"/>
    <property type="match status" value="1"/>
</dbReference>
<evidence type="ECO:0000313" key="7">
    <source>
        <dbReference type="Proteomes" id="UP000729290"/>
    </source>
</evidence>
<dbReference type="SUPFAM" id="SSF46785">
    <property type="entry name" value="Winged helix' DNA-binding domain"/>
    <property type="match status" value="1"/>
</dbReference>
<dbReference type="PROSITE" id="PS50042">
    <property type="entry name" value="CNMP_BINDING_3"/>
    <property type="match status" value="1"/>
</dbReference>
<evidence type="ECO:0000313" key="6">
    <source>
        <dbReference type="EMBL" id="MBM6877008.1"/>
    </source>
</evidence>
<dbReference type="Pfam" id="PF13545">
    <property type="entry name" value="HTH_Crp_2"/>
    <property type="match status" value="1"/>
</dbReference>
<dbReference type="RefSeq" id="WP_205133200.1">
    <property type="nucleotide sequence ID" value="NZ_JACSNT010000004.1"/>
</dbReference>
<name>A0ABS2G8B7_9FIRM</name>
<dbReference type="Gene3D" id="2.60.120.10">
    <property type="entry name" value="Jelly Rolls"/>
    <property type="match status" value="1"/>
</dbReference>